<dbReference type="Pfam" id="PF06161">
    <property type="entry name" value="DUF975"/>
    <property type="match status" value="1"/>
</dbReference>
<proteinExistence type="predicted"/>
<dbReference type="PANTHER" id="PTHR40076:SF1">
    <property type="entry name" value="MEMBRANE PROTEIN"/>
    <property type="match status" value="1"/>
</dbReference>
<dbReference type="Proteomes" id="UP000824102">
    <property type="component" value="Unassembled WGS sequence"/>
</dbReference>
<organism evidence="2 3">
    <name type="scientific">Candidatus Gallimonas intestinavium</name>
    <dbReference type="NCBI Taxonomy" id="2838603"/>
    <lineage>
        <taxon>Bacteria</taxon>
        <taxon>Bacillati</taxon>
        <taxon>Bacillota</taxon>
        <taxon>Clostridia</taxon>
        <taxon>Candidatus Gallimonas</taxon>
    </lineage>
</organism>
<protein>
    <submittedName>
        <fullName evidence="2">DUF975 family protein</fullName>
    </submittedName>
</protein>
<comment type="caution">
    <text evidence="2">The sequence shown here is derived from an EMBL/GenBank/DDBJ whole genome shotgun (WGS) entry which is preliminary data.</text>
</comment>
<dbReference type="InterPro" id="IPR010380">
    <property type="entry name" value="DUF975"/>
</dbReference>
<feature type="transmembrane region" description="Helical" evidence="1">
    <location>
        <begin position="160"/>
        <end position="188"/>
    </location>
</feature>
<accession>A0A9D2G606</accession>
<feature type="transmembrane region" description="Helical" evidence="1">
    <location>
        <begin position="101"/>
        <end position="124"/>
    </location>
</feature>
<evidence type="ECO:0000313" key="3">
    <source>
        <dbReference type="Proteomes" id="UP000824102"/>
    </source>
</evidence>
<evidence type="ECO:0000313" key="2">
    <source>
        <dbReference type="EMBL" id="HIZ72871.1"/>
    </source>
</evidence>
<reference evidence="2" key="1">
    <citation type="journal article" date="2021" name="PeerJ">
        <title>Extensive microbial diversity within the chicken gut microbiome revealed by metagenomics and culture.</title>
        <authorList>
            <person name="Gilroy R."/>
            <person name="Ravi A."/>
            <person name="Getino M."/>
            <person name="Pursley I."/>
            <person name="Horton D.L."/>
            <person name="Alikhan N.F."/>
            <person name="Baker D."/>
            <person name="Gharbi K."/>
            <person name="Hall N."/>
            <person name="Watson M."/>
            <person name="Adriaenssens E.M."/>
            <person name="Foster-Nyarko E."/>
            <person name="Jarju S."/>
            <person name="Secka A."/>
            <person name="Antonio M."/>
            <person name="Oren A."/>
            <person name="Chaudhuri R.R."/>
            <person name="La Ragione R."/>
            <person name="Hildebrand F."/>
            <person name="Pallen M.J."/>
        </authorList>
    </citation>
    <scope>NUCLEOTIDE SEQUENCE</scope>
    <source>
        <strain evidence="2">ChiW7-2402</strain>
    </source>
</reference>
<dbReference type="EMBL" id="DXBB01000067">
    <property type="protein sequence ID" value="HIZ72871.1"/>
    <property type="molecule type" value="Genomic_DNA"/>
</dbReference>
<feature type="transmembrane region" description="Helical" evidence="1">
    <location>
        <begin position="45"/>
        <end position="64"/>
    </location>
</feature>
<name>A0A9D2G606_9FIRM</name>
<keyword evidence="1" id="KW-0472">Membrane</keyword>
<reference evidence="2" key="2">
    <citation type="submission" date="2021-04" db="EMBL/GenBank/DDBJ databases">
        <authorList>
            <person name="Gilroy R."/>
        </authorList>
    </citation>
    <scope>NUCLEOTIDE SEQUENCE</scope>
    <source>
        <strain evidence="2">ChiW7-2402</strain>
    </source>
</reference>
<dbReference type="PANTHER" id="PTHR40076">
    <property type="entry name" value="MEMBRANE PROTEIN-RELATED"/>
    <property type="match status" value="1"/>
</dbReference>
<keyword evidence="1" id="KW-0812">Transmembrane</keyword>
<gene>
    <name evidence="2" type="ORF">H9964_04760</name>
</gene>
<keyword evidence="1" id="KW-1133">Transmembrane helix</keyword>
<evidence type="ECO:0000256" key="1">
    <source>
        <dbReference type="SAM" id="Phobius"/>
    </source>
</evidence>
<dbReference type="AlphaFoldDB" id="A0A9D2G606"/>
<sequence>MKRAKDFRNAAWKDKKGSWGTLALIYFLYTIILGALGAVNGLNALRIVFLSILSIVASVAVLLLSGPFNLGIHISALDVSRKQPVSVGSLFEGFKSFGDSLALYILNAIFIFLWSLLLVIPGIIKMYSYSMGYFILADRPDLLGNQARKRSMYLMKGHKWQLFCLDFSFIGWYLLSLLTLGILAFWVYPYHMTARAEFYNELLVEENALAQRS</sequence>
<feature type="transmembrane region" description="Helical" evidence="1">
    <location>
        <begin position="21"/>
        <end position="39"/>
    </location>
</feature>